<dbReference type="EMBL" id="CM000882">
    <property type="protein sequence ID" value="KQJ96639.1"/>
    <property type="molecule type" value="Genomic_DNA"/>
</dbReference>
<dbReference type="FunCoup" id="A0A0Q3FA09">
    <property type="interactions" value="6"/>
</dbReference>
<dbReference type="AlphaFoldDB" id="A0A0Q3FA09"/>
<gene>
    <name evidence="5" type="ORF">BRADI_3g26206v3</name>
</gene>
<evidence type="ECO:0000256" key="2">
    <source>
        <dbReference type="ARBA" id="ARBA00022679"/>
    </source>
</evidence>
<reference evidence="5" key="2">
    <citation type="submission" date="2017-06" db="EMBL/GenBank/DDBJ databases">
        <title>WGS assembly of Brachypodium distachyon.</title>
        <authorList>
            <consortium name="The International Brachypodium Initiative"/>
            <person name="Lucas S."/>
            <person name="Harmon-Smith M."/>
            <person name="Lail K."/>
            <person name="Tice H."/>
            <person name="Grimwood J."/>
            <person name="Bruce D."/>
            <person name="Barry K."/>
            <person name="Shu S."/>
            <person name="Lindquist E."/>
            <person name="Wang M."/>
            <person name="Pitluck S."/>
            <person name="Vogel J.P."/>
            <person name="Garvin D.F."/>
            <person name="Mockler T.C."/>
            <person name="Schmutz J."/>
            <person name="Rokhsar D."/>
            <person name="Bevan M.W."/>
        </authorList>
    </citation>
    <scope>NUCLEOTIDE SEQUENCE</scope>
    <source>
        <strain evidence="5">Bd21</strain>
    </source>
</reference>
<evidence type="ECO:0000256" key="1">
    <source>
        <dbReference type="ARBA" id="ARBA00012452"/>
    </source>
</evidence>
<dbReference type="PANTHER" id="PTHR43900:SF6">
    <property type="entry name" value="GLUTATHIONE TRANSFERASE"/>
    <property type="match status" value="1"/>
</dbReference>
<dbReference type="SUPFAM" id="SSF47616">
    <property type="entry name" value="GST C-terminal domain-like"/>
    <property type="match status" value="1"/>
</dbReference>
<keyword evidence="7" id="KW-1185">Reference proteome</keyword>
<dbReference type="InterPro" id="IPR004046">
    <property type="entry name" value="GST_C"/>
</dbReference>
<protein>
    <recommendedName>
        <fullName evidence="1">glutathione transferase</fullName>
        <ecNumber evidence="1">2.5.1.18</ecNumber>
    </recommendedName>
</protein>
<dbReference type="STRING" id="15368.A0A0Q3FA09"/>
<dbReference type="InterPro" id="IPR010987">
    <property type="entry name" value="Glutathione-S-Trfase_C-like"/>
</dbReference>
<reference evidence="5 6" key="1">
    <citation type="journal article" date="2010" name="Nature">
        <title>Genome sequencing and analysis of the model grass Brachypodium distachyon.</title>
        <authorList>
            <consortium name="International Brachypodium Initiative"/>
        </authorList>
    </citation>
    <scope>NUCLEOTIDE SEQUENCE [LARGE SCALE GENOMIC DNA]</scope>
    <source>
        <strain evidence="5 6">Bd21</strain>
    </source>
</reference>
<dbReference type="GO" id="GO:0006749">
    <property type="term" value="P:glutathione metabolic process"/>
    <property type="evidence" value="ECO:0000318"/>
    <property type="project" value="GO_Central"/>
</dbReference>
<dbReference type="InterPro" id="IPR036282">
    <property type="entry name" value="Glutathione-S-Trfase_C_sf"/>
</dbReference>
<dbReference type="PROSITE" id="PS50405">
    <property type="entry name" value="GST_CTER"/>
    <property type="match status" value="1"/>
</dbReference>
<name>A0A0Q3FA09_BRADI</name>
<dbReference type="GO" id="GO:0004364">
    <property type="term" value="F:glutathione transferase activity"/>
    <property type="evidence" value="ECO:0000318"/>
    <property type="project" value="GO_Central"/>
</dbReference>
<dbReference type="GO" id="GO:0005737">
    <property type="term" value="C:cytoplasm"/>
    <property type="evidence" value="ECO:0000318"/>
    <property type="project" value="GO_Central"/>
</dbReference>
<dbReference type="PANTHER" id="PTHR43900">
    <property type="entry name" value="GLUTATHIONE S-TRANSFERASE RHO"/>
    <property type="match status" value="1"/>
</dbReference>
<evidence type="ECO:0000259" key="4">
    <source>
        <dbReference type="PROSITE" id="PS50405"/>
    </source>
</evidence>
<dbReference type="InParanoid" id="A0A0Q3FA09"/>
<comment type="catalytic activity">
    <reaction evidence="3">
        <text>RX + glutathione = an S-substituted glutathione + a halide anion + H(+)</text>
        <dbReference type="Rhea" id="RHEA:16437"/>
        <dbReference type="ChEBI" id="CHEBI:15378"/>
        <dbReference type="ChEBI" id="CHEBI:16042"/>
        <dbReference type="ChEBI" id="CHEBI:17792"/>
        <dbReference type="ChEBI" id="CHEBI:57925"/>
        <dbReference type="ChEBI" id="CHEBI:90779"/>
        <dbReference type="EC" id="2.5.1.18"/>
    </reaction>
</comment>
<evidence type="ECO:0000313" key="7">
    <source>
        <dbReference type="Proteomes" id="UP000008810"/>
    </source>
</evidence>
<dbReference type="EnsemblPlants" id="KQJ96639">
    <property type="protein sequence ID" value="KQJ96639"/>
    <property type="gene ID" value="BRADI_3g26206v3"/>
</dbReference>
<dbReference type="Proteomes" id="UP000008810">
    <property type="component" value="Chromosome 3"/>
</dbReference>
<evidence type="ECO:0000313" key="6">
    <source>
        <dbReference type="EnsemblPlants" id="KQJ96639"/>
    </source>
</evidence>
<dbReference type="Gramene" id="KQJ96639">
    <property type="protein sequence ID" value="KQJ96639"/>
    <property type="gene ID" value="BRADI_3g26206v3"/>
</dbReference>
<dbReference type="GO" id="GO:0043295">
    <property type="term" value="F:glutathione binding"/>
    <property type="evidence" value="ECO:0000318"/>
    <property type="project" value="GO_Central"/>
</dbReference>
<accession>A0A0Q3FA09</accession>
<feature type="domain" description="GST C-terminal" evidence="4">
    <location>
        <begin position="1"/>
        <end position="100"/>
    </location>
</feature>
<proteinExistence type="predicted"/>
<evidence type="ECO:0000256" key="3">
    <source>
        <dbReference type="ARBA" id="ARBA00047960"/>
    </source>
</evidence>
<sequence length="100" mass="11286">MIFQVSQRSNPTYFTGPGTMDVIIHQCLILPVYLGGETDDKVVEENVKKLKITFEVYEARLAKFKYLAGDFFSLADLSHFPIAHYLLATPHASLLEGLDH</sequence>
<dbReference type="Gene3D" id="1.20.1050.10">
    <property type="match status" value="1"/>
</dbReference>
<keyword evidence="2" id="KW-0808">Transferase</keyword>
<reference evidence="6" key="3">
    <citation type="submission" date="2018-08" db="UniProtKB">
        <authorList>
            <consortium name="EnsemblPlants"/>
        </authorList>
    </citation>
    <scope>IDENTIFICATION</scope>
    <source>
        <strain evidence="6">cv. Bd21</strain>
    </source>
</reference>
<dbReference type="ExpressionAtlas" id="A0A0Q3FA09">
    <property type="expression patterns" value="baseline"/>
</dbReference>
<dbReference type="EC" id="2.5.1.18" evidence="1"/>
<organism evidence="5">
    <name type="scientific">Brachypodium distachyon</name>
    <name type="common">Purple false brome</name>
    <name type="synonym">Trachynia distachya</name>
    <dbReference type="NCBI Taxonomy" id="15368"/>
    <lineage>
        <taxon>Eukaryota</taxon>
        <taxon>Viridiplantae</taxon>
        <taxon>Streptophyta</taxon>
        <taxon>Embryophyta</taxon>
        <taxon>Tracheophyta</taxon>
        <taxon>Spermatophyta</taxon>
        <taxon>Magnoliopsida</taxon>
        <taxon>Liliopsida</taxon>
        <taxon>Poales</taxon>
        <taxon>Poaceae</taxon>
        <taxon>BOP clade</taxon>
        <taxon>Pooideae</taxon>
        <taxon>Stipodae</taxon>
        <taxon>Brachypodieae</taxon>
        <taxon>Brachypodium</taxon>
    </lineage>
</organism>
<evidence type="ECO:0000313" key="5">
    <source>
        <dbReference type="EMBL" id="KQJ96639.1"/>
    </source>
</evidence>
<dbReference type="Pfam" id="PF00043">
    <property type="entry name" value="GST_C"/>
    <property type="match status" value="1"/>
</dbReference>
<dbReference type="OrthoDB" id="422574at2759"/>